<dbReference type="InterPro" id="IPR036956">
    <property type="entry name" value="Impact_N_sf"/>
</dbReference>
<protein>
    <submittedName>
        <fullName evidence="3">YigZ family protein</fullName>
    </submittedName>
</protein>
<evidence type="ECO:0000313" key="4">
    <source>
        <dbReference type="Proteomes" id="UP001316184"/>
    </source>
</evidence>
<dbReference type="Pfam" id="PF01205">
    <property type="entry name" value="Impact_N"/>
    <property type="match status" value="1"/>
</dbReference>
<sequence>MEVKRSRFLAVAERVADESAAREVVASARRRHHDARHHCSAFVIGPDAAIRRSNDDGEPAGTAGAPMLEVLTRHGVSDVVVVVTRWFGGTLLGAGGLVRAYGDATRLALEAAGTRERRLVHTMLVTADIAEAGAIEHRLRGLGAVTDVAYGRRVVITVGVADPERLAAEVAAISGGRADVEDAGTAWVDA</sequence>
<proteinExistence type="inferred from homology"/>
<organism evidence="3 4">
    <name type="scientific">Aeromicrobium wangtongii</name>
    <dbReference type="NCBI Taxonomy" id="2969247"/>
    <lineage>
        <taxon>Bacteria</taxon>
        <taxon>Bacillati</taxon>
        <taxon>Actinomycetota</taxon>
        <taxon>Actinomycetes</taxon>
        <taxon>Propionibacteriales</taxon>
        <taxon>Nocardioidaceae</taxon>
        <taxon>Aeromicrobium</taxon>
    </lineage>
</organism>
<gene>
    <name evidence="3" type="ORF">NQV15_00310</name>
</gene>
<name>A0ABY5MEI8_9ACTN</name>
<dbReference type="InterPro" id="IPR001498">
    <property type="entry name" value="Impact_N"/>
</dbReference>
<evidence type="ECO:0000259" key="2">
    <source>
        <dbReference type="Pfam" id="PF01205"/>
    </source>
</evidence>
<dbReference type="Gene3D" id="3.30.230.30">
    <property type="entry name" value="Impact, N-terminal domain"/>
    <property type="match status" value="1"/>
</dbReference>
<dbReference type="InterPro" id="IPR020568">
    <property type="entry name" value="Ribosomal_Su5_D2-typ_SF"/>
</dbReference>
<evidence type="ECO:0000313" key="3">
    <source>
        <dbReference type="EMBL" id="UUP15561.1"/>
    </source>
</evidence>
<reference evidence="3 4" key="1">
    <citation type="submission" date="2022-08" db="EMBL/GenBank/DDBJ databases">
        <title>novel species in genus Aeromicrobium.</title>
        <authorList>
            <person name="Ye L."/>
        </authorList>
    </citation>
    <scope>NUCLEOTIDE SEQUENCE [LARGE SCALE GENOMIC DNA]</scope>
    <source>
        <strain evidence="4">zg-Y1379</strain>
    </source>
</reference>
<dbReference type="InterPro" id="IPR023582">
    <property type="entry name" value="Impact"/>
</dbReference>
<keyword evidence="4" id="KW-1185">Reference proteome</keyword>
<comment type="similarity">
    <text evidence="1">Belongs to the IMPACT family.</text>
</comment>
<feature type="domain" description="Impact N-terminal" evidence="2">
    <location>
        <begin position="4"/>
        <end position="109"/>
    </location>
</feature>
<dbReference type="PANTHER" id="PTHR16301">
    <property type="entry name" value="IMPACT-RELATED"/>
    <property type="match status" value="1"/>
</dbReference>
<dbReference type="EMBL" id="CP102173">
    <property type="protein sequence ID" value="UUP15561.1"/>
    <property type="molecule type" value="Genomic_DNA"/>
</dbReference>
<dbReference type="Proteomes" id="UP001316184">
    <property type="component" value="Chromosome"/>
</dbReference>
<dbReference type="PANTHER" id="PTHR16301:SF20">
    <property type="entry name" value="IMPACT FAMILY MEMBER YIGZ"/>
    <property type="match status" value="1"/>
</dbReference>
<dbReference type="RefSeq" id="WP_232403457.1">
    <property type="nucleotide sequence ID" value="NZ_CP102173.1"/>
</dbReference>
<accession>A0ABY5MEI8</accession>
<dbReference type="SUPFAM" id="SSF54211">
    <property type="entry name" value="Ribosomal protein S5 domain 2-like"/>
    <property type="match status" value="1"/>
</dbReference>
<dbReference type="InterPro" id="IPR020569">
    <property type="entry name" value="UPF0029_Impact_CS"/>
</dbReference>
<dbReference type="PROSITE" id="PS00910">
    <property type="entry name" value="UPF0029"/>
    <property type="match status" value="1"/>
</dbReference>
<evidence type="ECO:0000256" key="1">
    <source>
        <dbReference type="ARBA" id="ARBA00007665"/>
    </source>
</evidence>